<dbReference type="Pfam" id="PF01433">
    <property type="entry name" value="Peptidase_M1"/>
    <property type="match status" value="1"/>
</dbReference>
<feature type="active site" description="Proton donor" evidence="1">
    <location>
        <position position="433"/>
    </location>
</feature>
<dbReference type="RefSeq" id="WP_114365664.1">
    <property type="nucleotide sequence ID" value="NZ_BHZF01000001.1"/>
</dbReference>
<evidence type="ECO:0000313" key="5">
    <source>
        <dbReference type="Proteomes" id="UP000253517"/>
    </source>
</evidence>
<keyword evidence="2" id="KW-0862">Zinc</keyword>
<feature type="binding site" evidence="2">
    <location>
        <position position="369"/>
    </location>
    <ligand>
        <name>Zn(2+)</name>
        <dbReference type="ChEBI" id="CHEBI:29105"/>
        <note>catalytic</note>
    </ligand>
</feature>
<organism evidence="4 5">
    <name type="scientific">Schleiferia thermophila</name>
    <dbReference type="NCBI Taxonomy" id="884107"/>
    <lineage>
        <taxon>Bacteria</taxon>
        <taxon>Pseudomonadati</taxon>
        <taxon>Bacteroidota</taxon>
        <taxon>Flavobacteriia</taxon>
        <taxon>Flavobacteriales</taxon>
        <taxon>Schleiferiaceae</taxon>
        <taxon>Schleiferia</taxon>
    </lineage>
</organism>
<dbReference type="EMBL" id="QPJS01000001">
    <property type="protein sequence ID" value="RCX05138.1"/>
    <property type="molecule type" value="Genomic_DNA"/>
</dbReference>
<proteinExistence type="predicted"/>
<dbReference type="Gene3D" id="1.10.390.10">
    <property type="entry name" value="Neutral Protease Domain 2"/>
    <property type="match status" value="1"/>
</dbReference>
<keyword evidence="2" id="KW-0479">Metal-binding</keyword>
<evidence type="ECO:0000313" key="4">
    <source>
        <dbReference type="EMBL" id="RCX05138.1"/>
    </source>
</evidence>
<reference evidence="4 5" key="1">
    <citation type="submission" date="2018-07" db="EMBL/GenBank/DDBJ databases">
        <title>Genomic Encyclopedia of Type Strains, Phase IV (KMG-IV): sequencing the most valuable type-strain genomes for metagenomic binning, comparative biology and taxonomic classification.</title>
        <authorList>
            <person name="Goeker M."/>
        </authorList>
    </citation>
    <scope>NUCLEOTIDE SEQUENCE [LARGE SCALE GENOMIC DNA]</scope>
    <source>
        <strain evidence="4 5">DSM 21410</strain>
    </source>
</reference>
<dbReference type="CDD" id="cd09604">
    <property type="entry name" value="M1_APN_like"/>
    <property type="match status" value="1"/>
</dbReference>
<keyword evidence="5" id="KW-1185">Reference proteome</keyword>
<feature type="domain" description="Peptidase M1 membrane alanine aminopeptidase" evidence="3">
    <location>
        <begin position="339"/>
        <end position="492"/>
    </location>
</feature>
<dbReference type="AlphaFoldDB" id="A0A369A9R0"/>
<accession>A0A369A9R0</accession>
<feature type="binding site" evidence="2">
    <location>
        <position position="350"/>
    </location>
    <ligand>
        <name>Zn(2+)</name>
        <dbReference type="ChEBI" id="CHEBI:29105"/>
        <note>catalytic</note>
    </ligand>
</feature>
<comment type="caution">
    <text evidence="4">The sequence shown here is derived from an EMBL/GenBank/DDBJ whole genome shotgun (WGS) entry which is preliminary data.</text>
</comment>
<comment type="cofactor">
    <cofactor evidence="2">
        <name>Zn(2+)</name>
        <dbReference type="ChEBI" id="CHEBI:29105"/>
    </cofactor>
    <text evidence="2">Binds 1 zinc ion per subunit.</text>
</comment>
<dbReference type="Proteomes" id="UP000253517">
    <property type="component" value="Unassembled WGS sequence"/>
</dbReference>
<sequence length="605" mass="70491">MKKIVFSGILSLYAICSYARDWQLRVKYDISIVFDDKTHRFDGTQTTVLYNQSPDTLTELFFHLYYNAFQPGSMMDIRSRTIADPDRRVGDRISKLKENETGFHQIKTLSIDGAPVEYRILETIMHVPSVRIHPGDSAVIHLTYHSQVPVQIRRTGRYNAEGVAYSMAQWYPKLCNYDHLGWHPNPYIGREFYGIFGDWNVKINLPAKYVVAATGELMNAEQIGHGYTSTPIKHRPNDRLTWHFRAENVHDFVWAADPEYVHRTFQIEDGPLLRFFYKTRTANVPVWEQLPEYMNRFFKLMEKYVGKYPYPVYSFIQGGDGGMEYPMATLILGSGELKGMVGLCVHEAAHCWFYGILGFNESLHHYMDEGFTTYVENLIMSELFPPTNELEALNPHVPALNRYISLAREGSFEPKSIHADHFHTNRNYTIAAYYMGSLLLAQLEGMIGRDKVIEGLRLFYDQYKFRHPGPDELRRCLEKVSGVKLHWYFHQWIHSTKTLKLAIKEVKPSEDGKAVILIENYGKAVMPVEIYVEADREYAYFIPLDLMYQIGDRPGFITASPWPWVKPVYELKTDIPFEDVRRVVLDKYIRLARVEFKNQVWPFTK</sequence>
<dbReference type="InterPro" id="IPR027268">
    <property type="entry name" value="Peptidase_M4/M1_CTD_sf"/>
</dbReference>
<dbReference type="InterPro" id="IPR034015">
    <property type="entry name" value="M1_LTA4H"/>
</dbReference>
<dbReference type="InterPro" id="IPR014782">
    <property type="entry name" value="Peptidase_M1_dom"/>
</dbReference>
<name>A0A369A9R0_9FLAO</name>
<dbReference type="PANTHER" id="PTHR45726">
    <property type="entry name" value="LEUKOTRIENE A-4 HYDROLASE"/>
    <property type="match status" value="1"/>
</dbReference>
<evidence type="ECO:0000256" key="2">
    <source>
        <dbReference type="PIRSR" id="PIRSR634015-3"/>
    </source>
</evidence>
<dbReference type="PANTHER" id="PTHR45726:SF3">
    <property type="entry name" value="LEUKOTRIENE A-4 HYDROLASE"/>
    <property type="match status" value="1"/>
</dbReference>
<evidence type="ECO:0000259" key="3">
    <source>
        <dbReference type="Pfam" id="PF01433"/>
    </source>
</evidence>
<dbReference type="SUPFAM" id="SSF55486">
    <property type="entry name" value="Metalloproteases ('zincins'), catalytic domain"/>
    <property type="match status" value="1"/>
</dbReference>
<evidence type="ECO:0000256" key="1">
    <source>
        <dbReference type="PIRSR" id="PIRSR634015-1"/>
    </source>
</evidence>
<dbReference type="GO" id="GO:0008237">
    <property type="term" value="F:metallopeptidase activity"/>
    <property type="evidence" value="ECO:0007669"/>
    <property type="project" value="InterPro"/>
</dbReference>
<protein>
    <recommendedName>
        <fullName evidence="3">Peptidase M1 membrane alanine aminopeptidase domain-containing protein</fullName>
    </recommendedName>
</protein>
<feature type="binding site" evidence="2">
    <location>
        <position position="346"/>
    </location>
    <ligand>
        <name>Zn(2+)</name>
        <dbReference type="ChEBI" id="CHEBI:29105"/>
        <note>catalytic</note>
    </ligand>
</feature>
<gene>
    <name evidence="4" type="ORF">DES35_101420</name>
</gene>
<dbReference type="GO" id="GO:0008270">
    <property type="term" value="F:zinc ion binding"/>
    <property type="evidence" value="ECO:0007669"/>
    <property type="project" value="InterPro"/>
</dbReference>
<feature type="active site" description="Proton acceptor" evidence="1">
    <location>
        <position position="347"/>
    </location>
</feature>